<keyword evidence="5" id="KW-0648">Protein biosynthesis</keyword>
<organism evidence="10 11">
    <name type="scientific">Octopus vulgaris</name>
    <name type="common">Common octopus</name>
    <dbReference type="NCBI Taxonomy" id="6645"/>
    <lineage>
        <taxon>Eukaryota</taxon>
        <taxon>Metazoa</taxon>
        <taxon>Spiralia</taxon>
        <taxon>Lophotrochozoa</taxon>
        <taxon>Mollusca</taxon>
        <taxon>Cephalopoda</taxon>
        <taxon>Coleoidea</taxon>
        <taxon>Octopodiformes</taxon>
        <taxon>Octopoda</taxon>
        <taxon>Incirrata</taxon>
        <taxon>Octopodidae</taxon>
        <taxon>Octopus</taxon>
    </lineage>
</organism>
<keyword evidence="4" id="KW-0810">Translation regulation</keyword>
<feature type="compositionally biased region" description="Low complexity" evidence="7">
    <location>
        <begin position="1511"/>
        <end position="1528"/>
    </location>
</feature>
<feature type="compositionally biased region" description="Polar residues" evidence="7">
    <location>
        <begin position="571"/>
        <end position="593"/>
    </location>
</feature>
<feature type="region of interest" description="Disordered" evidence="7">
    <location>
        <begin position="1388"/>
        <end position="1424"/>
    </location>
</feature>
<evidence type="ECO:0000313" key="11">
    <source>
        <dbReference type="Proteomes" id="UP001162480"/>
    </source>
</evidence>
<evidence type="ECO:0000259" key="8">
    <source>
        <dbReference type="PROSITE" id="PS51363"/>
    </source>
</evidence>
<evidence type="ECO:0000256" key="4">
    <source>
        <dbReference type="ARBA" id="ARBA00022845"/>
    </source>
</evidence>
<dbReference type="PANTHER" id="PTHR23253">
    <property type="entry name" value="EUKARYOTIC TRANSLATION INITIATION FACTOR 4 GAMMA"/>
    <property type="match status" value="1"/>
</dbReference>
<evidence type="ECO:0000256" key="5">
    <source>
        <dbReference type="ARBA" id="ARBA00022917"/>
    </source>
</evidence>
<dbReference type="GO" id="GO:0003743">
    <property type="term" value="F:translation initiation factor activity"/>
    <property type="evidence" value="ECO:0007669"/>
    <property type="project" value="UniProtKB-KW"/>
</dbReference>
<gene>
    <name evidence="10" type="ORF">OCTVUL_1B020147</name>
</gene>
<feature type="compositionally biased region" description="Basic and acidic residues" evidence="7">
    <location>
        <begin position="809"/>
        <end position="820"/>
    </location>
</feature>
<dbReference type="SUPFAM" id="SSF48371">
    <property type="entry name" value="ARM repeat"/>
    <property type="match status" value="3"/>
</dbReference>
<feature type="region of interest" description="Disordered" evidence="7">
    <location>
        <begin position="406"/>
        <end position="457"/>
    </location>
</feature>
<dbReference type="InterPro" id="IPR003307">
    <property type="entry name" value="W2_domain"/>
</dbReference>
<dbReference type="InterPro" id="IPR003890">
    <property type="entry name" value="MIF4G-like_typ-3"/>
</dbReference>
<dbReference type="FunFam" id="1.25.40.180:FF:000001">
    <property type="entry name" value="Eukaryotic translation initiation factor 4 gamma, 3, putative"/>
    <property type="match status" value="1"/>
</dbReference>
<feature type="compositionally biased region" description="Low complexity" evidence="7">
    <location>
        <begin position="626"/>
        <end position="640"/>
    </location>
</feature>
<feature type="coiled-coil region" evidence="6">
    <location>
        <begin position="1217"/>
        <end position="1244"/>
    </location>
</feature>
<feature type="domain" description="W2" evidence="8">
    <location>
        <begin position="1753"/>
        <end position="1918"/>
    </location>
</feature>
<dbReference type="Pfam" id="PF02854">
    <property type="entry name" value="MIF4G"/>
    <property type="match status" value="1"/>
</dbReference>
<keyword evidence="3" id="KW-0597">Phosphoprotein</keyword>
<feature type="region of interest" description="Disordered" evidence="7">
    <location>
        <begin position="1054"/>
        <end position="1076"/>
    </location>
</feature>
<feature type="region of interest" description="Disordered" evidence="7">
    <location>
        <begin position="479"/>
        <end position="533"/>
    </location>
</feature>
<dbReference type="Gene3D" id="1.25.40.180">
    <property type="match status" value="3"/>
</dbReference>
<proteinExistence type="inferred from homology"/>
<dbReference type="SMART" id="SM00544">
    <property type="entry name" value="MA3"/>
    <property type="match status" value="1"/>
</dbReference>
<dbReference type="SMART" id="SM00543">
    <property type="entry name" value="MIF4G"/>
    <property type="match status" value="1"/>
</dbReference>
<feature type="compositionally biased region" description="Polar residues" evidence="7">
    <location>
        <begin position="512"/>
        <end position="533"/>
    </location>
</feature>
<evidence type="ECO:0000256" key="1">
    <source>
        <dbReference type="ARBA" id="ARBA00005775"/>
    </source>
</evidence>
<dbReference type="PROSITE" id="PS51366">
    <property type="entry name" value="MI"/>
    <property type="match status" value="1"/>
</dbReference>
<dbReference type="GO" id="GO:0003729">
    <property type="term" value="F:mRNA binding"/>
    <property type="evidence" value="ECO:0007669"/>
    <property type="project" value="TreeGrafter"/>
</dbReference>
<comment type="similarity">
    <text evidence="1">Belongs to the eukaryotic initiation factor 4G family.</text>
</comment>
<keyword evidence="11" id="KW-1185">Reference proteome</keyword>
<accession>A0AA36BHK4</accession>
<dbReference type="InterPro" id="IPR003891">
    <property type="entry name" value="Initiation_fac_eIF4g_MI"/>
</dbReference>
<evidence type="ECO:0000256" key="2">
    <source>
        <dbReference type="ARBA" id="ARBA00022540"/>
    </source>
</evidence>
<dbReference type="CDD" id="cd11559">
    <property type="entry name" value="W2_eIF4G1_like"/>
    <property type="match status" value="1"/>
</dbReference>
<evidence type="ECO:0000313" key="10">
    <source>
        <dbReference type="EMBL" id="CAI9734535.1"/>
    </source>
</evidence>
<reference evidence="10" key="1">
    <citation type="submission" date="2023-08" db="EMBL/GenBank/DDBJ databases">
        <authorList>
            <person name="Alioto T."/>
            <person name="Alioto T."/>
            <person name="Gomez Garrido J."/>
        </authorList>
    </citation>
    <scope>NUCLEOTIDE SEQUENCE</scope>
</reference>
<sequence length="1922" mass="214222">MSLTEVEMGCFFHTLLQTTLNTIDSNFVIIDGNFNRHVVPHANNFHNIHGGYGYGNKRRKEEFVAKLNNMIFQRQQTENEMMKIKIFTRSTLKTRGQMSSHLNLLIGTEKENTGDISNIALANIHEYIGLCEAAEIATAAWIDAGHISQEDSSLVIDHDKLRRAQVMSKISDQEEKELKGGLSCLLFDRRIDETKVMVEVDRISRKFPGPIKEEHYTVCSEPGGQFLFHFTAEVEVEREKHADVAEKKSLSIQAFPVLSKIVIVYQKQNQHSLPNDMSKQGFVQQTRVAAASGVSSQQNMFPPQQNVRSQTSNYFNNNPQNVPNARNYAQLQQPRTTYVYGLPQTTQSYASSTLMSPTQVMPYASSGQRIPTPPFSNQPQQTFQMAAAATNQPFYPSAAPSAMYYPNYPMPRTQQRKRGSSKIKIVDPSTGKDISDEIRSTRQAPDGSGGGSGGGDMRAQFAAQVAATLKSQNQNFQLTSLQMPGGPVQQLPSHHQATSQIAQPPLAVQRPVTPQGQRRQTSKSPPGGQLESTNVMNVANFSGNPQKIPENSCIKYMPQMSSQAQDLVPNQPHTTPTQLSPPVSPPAQQTVSQPKHPPQMFKNSQPAHSLQIHPPPSQPASLQVCPMQQSQMSEQQPVQPRINPSMPQASKRGLSPATQVPSSVCQPQTLPHQPPQFIANSLPSQEIQQTYLQQKVSHEVIQNSLMAPVPSLQQQQFNSALDLENPEGIVKTESYNEVVYPAVSTSGALKKDDSPDRHLDDSSQLVAHPQPLLSKQPLPEALPPDTNQQEPVHTEAVKPVNIESDDVVNETKEEPLKKEQPPALNEEEKIEVDTEKNVVGGENISETKVVVDESESASVQPPPENSAEETTKDSKKEKTKVNETLNVGKTKEAENDNVEKPENTETEEVKDPVKQSETANVIEKEEKVAEEAKDVTSIVINIEDKVVADENEKNEAKNIEDAAEESDESILGYKYKDDQWSPLHPERKKQYDRDFLLKLQFANESVLMPLGLPDLPDVILTKPHEPERSFEKVPGSGSFESVFDFTPKYMRASKTPGNVRNIPKRGSQQGGARKEVKKITGVNLSTEMPLKRCDNAWRPTHKHNKEEEDDDEDDINKKVRSILNKLTPQKFEVLLSQIKEININTENKLKIVIGLLFEKAISEPSFSVAYANLCNCLVKIKVPSSSHQGTVNFRDTLLNRCQVEFEKHSSEEADLIKKQKELENADSDETKKRLKEELEEAFSAAKRRSIGNIRFIGELFKLNMLTEKIMHDCVSNLLKSRDEESLECLCRLLKTVGKEVDSDVSKGTMKIYFQQMKEIVSEKKTSSRVRFMLQDAIELRENNWVPRRAENNPKTIQQIHLEAAQEEKERKLLLENAAAKQRILHHRGVGNGASNTGMTPGPGVRASQGRVPSMGGAGGVEEGWTPVRSSKLDINKLRLPWKKNENVQLGPGGGNPAGWGRGSSGGLKGTQESSEKPVNRFYALSRNDDDSRTSIYPRRGASPGRSEIGRSLTSSSSASSSGSRNKISLQSEEGDKDSGLARNIHNRGSRTLSQVPSRESSQSREKSSKKTVEILNEFFSSNNLEEAKLSIQELSDQQKFVVDAFNLILERSEASRKQSGKLFSVILKEKIIEGKRFTQGLMEILEIAEDMQIDIPKIWQYLGELISPVIQAGGMPLSFLKMACEPLKKSNLGGILPSEILKDLCKTMGQDKAAELWQSSKLQWSDFLDEKDIDSFIKEKKLEYTLGGSVSKPVPGSLTIANIQSKLTELISKSEQSENEITAWIEAYVSEQQKKDPLVIRAIMTAVCSSCLSGPNFMPQEQKLRGYSSLLKKYLKNKDDEVQALYALQLLDTKLEHPPSVLKKLFVILYEEVISKQAFISWGTASEPAEMEGRGVALKQVSHFLHDLEKVDDDEEIDADDS</sequence>
<feature type="region of interest" description="Disordered" evidence="7">
    <location>
        <begin position="1443"/>
        <end position="1569"/>
    </location>
</feature>
<feature type="compositionally biased region" description="Polar residues" evidence="7">
    <location>
        <begin position="656"/>
        <end position="666"/>
    </location>
</feature>
<dbReference type="Pfam" id="PF02847">
    <property type="entry name" value="MA3"/>
    <property type="match status" value="1"/>
</dbReference>
<evidence type="ECO:0000256" key="3">
    <source>
        <dbReference type="ARBA" id="ARBA00022553"/>
    </source>
</evidence>
<feature type="region of interest" description="Disordered" evidence="7">
    <location>
        <begin position="774"/>
        <end position="922"/>
    </location>
</feature>
<protein>
    <submittedName>
        <fullName evidence="10">Eukaryotic translation initiation factor 4 gamma 3-like isoform X2</fullName>
    </submittedName>
</protein>
<feature type="domain" description="MI" evidence="9">
    <location>
        <begin position="1566"/>
        <end position="1685"/>
    </location>
</feature>
<evidence type="ECO:0000256" key="7">
    <source>
        <dbReference type="SAM" id="MobiDB-lite"/>
    </source>
</evidence>
<dbReference type="GO" id="GO:0006417">
    <property type="term" value="P:regulation of translation"/>
    <property type="evidence" value="ECO:0007669"/>
    <property type="project" value="UniProtKB-KW"/>
</dbReference>
<evidence type="ECO:0000259" key="9">
    <source>
        <dbReference type="PROSITE" id="PS51366"/>
    </source>
</evidence>
<feature type="compositionally biased region" description="Basic and acidic residues" evidence="7">
    <location>
        <begin position="869"/>
        <end position="881"/>
    </location>
</feature>
<evidence type="ECO:0000256" key="6">
    <source>
        <dbReference type="SAM" id="Coils"/>
    </source>
</evidence>
<dbReference type="GO" id="GO:0016281">
    <property type="term" value="C:eukaryotic translation initiation factor 4F complex"/>
    <property type="evidence" value="ECO:0007669"/>
    <property type="project" value="TreeGrafter"/>
</dbReference>
<dbReference type="PANTHER" id="PTHR23253:SF78">
    <property type="entry name" value="EUKARYOTIC TRANSLATION INITIATION FACTOR 4G1, ISOFORM B-RELATED"/>
    <property type="match status" value="1"/>
</dbReference>
<feature type="region of interest" description="Disordered" evidence="7">
    <location>
        <begin position="561"/>
        <end position="666"/>
    </location>
</feature>
<feature type="compositionally biased region" description="Polar residues" evidence="7">
    <location>
        <begin position="490"/>
        <end position="502"/>
    </location>
</feature>
<dbReference type="SMART" id="SM00515">
    <property type="entry name" value="eIF5C"/>
    <property type="match status" value="1"/>
</dbReference>
<dbReference type="Proteomes" id="UP001162480">
    <property type="component" value="Chromosome 16"/>
</dbReference>
<dbReference type="InterPro" id="IPR016024">
    <property type="entry name" value="ARM-type_fold"/>
</dbReference>
<name>A0AA36BHK4_OCTVU</name>
<keyword evidence="6" id="KW-0175">Coiled coil</keyword>
<feature type="compositionally biased region" description="Basic and acidic residues" evidence="7">
    <location>
        <begin position="889"/>
        <end position="914"/>
    </location>
</feature>
<keyword evidence="2" id="KW-0396">Initiation factor</keyword>
<feature type="compositionally biased region" description="Gly residues" evidence="7">
    <location>
        <begin position="447"/>
        <end position="456"/>
    </location>
</feature>
<dbReference type="PROSITE" id="PS51363">
    <property type="entry name" value="W2"/>
    <property type="match status" value="1"/>
</dbReference>
<feature type="compositionally biased region" description="Gly residues" evidence="7">
    <location>
        <begin position="1450"/>
        <end position="1468"/>
    </location>
</feature>
<dbReference type="EMBL" id="OX597829">
    <property type="protein sequence ID" value="CAI9734535.1"/>
    <property type="molecule type" value="Genomic_DNA"/>
</dbReference>
<dbReference type="FunFam" id="1.25.40.180:FF:000042">
    <property type="entry name" value="Eukaryotic translation initiation factor 4 gamma"/>
    <property type="match status" value="1"/>
</dbReference>